<reference evidence="8" key="2">
    <citation type="submission" date="2021-12" db="EMBL/GenBank/DDBJ databases">
        <title>Resequencing data analysis of finger millet.</title>
        <authorList>
            <person name="Hatakeyama M."/>
            <person name="Aluri S."/>
            <person name="Balachadran M.T."/>
            <person name="Sivarajan S.R."/>
            <person name="Poveda L."/>
            <person name="Shimizu-Inatsugi R."/>
            <person name="Schlapbach R."/>
            <person name="Sreeman S.M."/>
            <person name="Shimizu K.K."/>
        </authorList>
    </citation>
    <scope>NUCLEOTIDE SEQUENCE</scope>
</reference>
<keyword evidence="3" id="KW-0210">Decarboxylase</keyword>
<comment type="cofactor">
    <cofactor evidence="1 6 7">
        <name>pyridoxal 5'-phosphate</name>
        <dbReference type="ChEBI" id="CHEBI:597326"/>
    </cofactor>
</comment>
<comment type="similarity">
    <text evidence="2 7">Belongs to the group II decarboxylase family.</text>
</comment>
<evidence type="ECO:0000256" key="3">
    <source>
        <dbReference type="ARBA" id="ARBA00022793"/>
    </source>
</evidence>
<dbReference type="PANTHER" id="PTHR11999">
    <property type="entry name" value="GROUP II PYRIDOXAL-5-PHOSPHATE DECARBOXYLASE"/>
    <property type="match status" value="1"/>
</dbReference>
<protein>
    <recommendedName>
        <fullName evidence="10">Tyrosine decarboxylase</fullName>
    </recommendedName>
</protein>
<organism evidence="8 9">
    <name type="scientific">Eleusine coracana subsp. coracana</name>
    <dbReference type="NCBI Taxonomy" id="191504"/>
    <lineage>
        <taxon>Eukaryota</taxon>
        <taxon>Viridiplantae</taxon>
        <taxon>Streptophyta</taxon>
        <taxon>Embryophyta</taxon>
        <taxon>Tracheophyta</taxon>
        <taxon>Spermatophyta</taxon>
        <taxon>Magnoliopsida</taxon>
        <taxon>Liliopsida</taxon>
        <taxon>Poales</taxon>
        <taxon>Poaceae</taxon>
        <taxon>PACMAD clade</taxon>
        <taxon>Chloridoideae</taxon>
        <taxon>Cynodonteae</taxon>
        <taxon>Eleusininae</taxon>
        <taxon>Eleusine</taxon>
    </lineage>
</organism>
<keyword evidence="9" id="KW-1185">Reference proteome</keyword>
<evidence type="ECO:0000256" key="2">
    <source>
        <dbReference type="ARBA" id="ARBA00009533"/>
    </source>
</evidence>
<evidence type="ECO:0000256" key="6">
    <source>
        <dbReference type="PIRSR" id="PIRSR602129-50"/>
    </source>
</evidence>
<feature type="modified residue" description="N6-(pyridoxal phosphate)lysine" evidence="6">
    <location>
        <position position="312"/>
    </location>
</feature>
<dbReference type="SUPFAM" id="SSF53383">
    <property type="entry name" value="PLP-dependent transferases"/>
    <property type="match status" value="1"/>
</dbReference>
<dbReference type="InterPro" id="IPR002129">
    <property type="entry name" value="PyrdxlP-dep_de-COase"/>
</dbReference>
<dbReference type="GO" id="GO:0006520">
    <property type="term" value="P:amino acid metabolic process"/>
    <property type="evidence" value="ECO:0007669"/>
    <property type="project" value="InterPro"/>
</dbReference>
<dbReference type="InterPro" id="IPR015422">
    <property type="entry name" value="PyrdxlP-dep_Trfase_small"/>
</dbReference>
<sequence length="538" mass="58264">MGSLPLEEAAPQPLDPEAFSDDSHAVLNFLAEYYRDVDKYPVRAASLEPGRLRGLLPDAAPEWGEPMDAILEEVRRDILRGLTHWQSPSFFAYFPMNASSAGFAGEMLSAGLNVVPFIWAASPAAAELEGVLVDWMGRLLGLPRGLLFAGGGGGVLQGSTCEAVVCTLAAARDRALGRHGAVILSRLVVYASDQTHVTFQKGARLVGIPPANFRVVATSAVSGHGLTGDAVRDAVEADVARGLVPLYLCATVGTTGVGAVDPVRELGEVARRHGMWMHVDAAYAGSAAICPEFQGYLDGAELADSVSMNPHKWFLTNADCCCLWVARPRDLTAALSTDPEYLKNVVISDSADHDDDKDVITSSAASAIDYKDWQISLSRRFRAIKLWVVLRRYGAAGLRAHVRRHVTSAKWFEAAVAKDERFEVVAPRKFSLVCFRLIRPPGFPDDGDVNDVNRELLAAVNATGRAFMTHFVVDGKFVIRLAVGGAATEMRHVRAHLTVEGFPKYLCEILTLRGNTEWIVCHSEGIQVSLLIPKTAAY</sequence>
<proteinExistence type="inferred from homology"/>
<name>A0AAV5ED35_ELECO</name>
<evidence type="ECO:0000256" key="7">
    <source>
        <dbReference type="RuleBase" id="RU000382"/>
    </source>
</evidence>
<evidence type="ECO:0000313" key="8">
    <source>
        <dbReference type="EMBL" id="GJN20540.1"/>
    </source>
</evidence>
<comment type="caution">
    <text evidence="8">The sequence shown here is derived from an EMBL/GenBank/DDBJ whole genome shotgun (WGS) entry which is preliminary data.</text>
</comment>
<evidence type="ECO:0000256" key="4">
    <source>
        <dbReference type="ARBA" id="ARBA00022898"/>
    </source>
</evidence>
<dbReference type="GO" id="GO:0030170">
    <property type="term" value="F:pyridoxal phosphate binding"/>
    <property type="evidence" value="ECO:0007669"/>
    <property type="project" value="InterPro"/>
</dbReference>
<reference evidence="8" key="1">
    <citation type="journal article" date="2018" name="DNA Res.">
        <title>Multiple hybrid de novo genome assembly of finger millet, an orphan allotetraploid crop.</title>
        <authorList>
            <person name="Hatakeyama M."/>
            <person name="Aluri S."/>
            <person name="Balachadran M.T."/>
            <person name="Sivarajan S.R."/>
            <person name="Patrignani A."/>
            <person name="Gruter S."/>
            <person name="Poveda L."/>
            <person name="Shimizu-Inatsugi R."/>
            <person name="Baeten J."/>
            <person name="Francoijs K.J."/>
            <person name="Nataraja K.N."/>
            <person name="Reddy Y.A.N."/>
            <person name="Phadnis S."/>
            <person name="Ravikumar R.L."/>
            <person name="Schlapbach R."/>
            <person name="Sreeman S.M."/>
            <person name="Shimizu K.K."/>
        </authorList>
    </citation>
    <scope>NUCLEOTIDE SEQUENCE</scope>
</reference>
<dbReference type="Gene3D" id="1.20.1340.10">
    <property type="entry name" value="dopa decarboxylase, N-terminal domain"/>
    <property type="match status" value="1"/>
</dbReference>
<dbReference type="InterPro" id="IPR010977">
    <property type="entry name" value="Aromatic_deC"/>
</dbReference>
<dbReference type="PANTHER" id="PTHR11999:SF148">
    <property type="entry name" value="OS10G0400500 PROTEIN"/>
    <property type="match status" value="1"/>
</dbReference>
<evidence type="ECO:0000256" key="5">
    <source>
        <dbReference type="ARBA" id="ARBA00023239"/>
    </source>
</evidence>
<dbReference type="GO" id="GO:0005737">
    <property type="term" value="C:cytoplasm"/>
    <property type="evidence" value="ECO:0007669"/>
    <property type="project" value="TreeGrafter"/>
</dbReference>
<gene>
    <name evidence="8" type="primary">gb07931</name>
    <name evidence="8" type="ORF">PR202_gb07931</name>
</gene>
<evidence type="ECO:0008006" key="10">
    <source>
        <dbReference type="Google" id="ProtNLM"/>
    </source>
</evidence>
<dbReference type="EMBL" id="BQKI01000075">
    <property type="protein sequence ID" value="GJN20540.1"/>
    <property type="molecule type" value="Genomic_DNA"/>
</dbReference>
<accession>A0AAV5ED35</accession>
<dbReference type="GO" id="GO:0016831">
    <property type="term" value="F:carboxy-lyase activity"/>
    <property type="evidence" value="ECO:0007669"/>
    <property type="project" value="UniProtKB-KW"/>
</dbReference>
<dbReference type="InterPro" id="IPR015424">
    <property type="entry name" value="PyrdxlP-dep_Trfase"/>
</dbReference>
<dbReference type="InterPro" id="IPR015421">
    <property type="entry name" value="PyrdxlP-dep_Trfase_major"/>
</dbReference>
<dbReference type="GO" id="GO:0019752">
    <property type="term" value="P:carboxylic acid metabolic process"/>
    <property type="evidence" value="ECO:0007669"/>
    <property type="project" value="InterPro"/>
</dbReference>
<dbReference type="AlphaFoldDB" id="A0AAV5ED35"/>
<dbReference type="PRINTS" id="PR00800">
    <property type="entry name" value="YHDCRBOXLASE"/>
</dbReference>
<keyword evidence="4 6" id="KW-0663">Pyridoxal phosphate</keyword>
<keyword evidence="5 7" id="KW-0456">Lyase</keyword>
<evidence type="ECO:0000313" key="9">
    <source>
        <dbReference type="Proteomes" id="UP001054889"/>
    </source>
</evidence>
<dbReference type="Gene3D" id="3.90.1150.10">
    <property type="entry name" value="Aspartate Aminotransferase, domain 1"/>
    <property type="match status" value="1"/>
</dbReference>
<dbReference type="Gene3D" id="3.40.640.10">
    <property type="entry name" value="Type I PLP-dependent aspartate aminotransferase-like (Major domain)"/>
    <property type="match status" value="1"/>
</dbReference>
<evidence type="ECO:0000256" key="1">
    <source>
        <dbReference type="ARBA" id="ARBA00001933"/>
    </source>
</evidence>
<dbReference type="Proteomes" id="UP001054889">
    <property type="component" value="Unassembled WGS sequence"/>
</dbReference>
<dbReference type="Pfam" id="PF00282">
    <property type="entry name" value="Pyridoxal_deC"/>
    <property type="match status" value="1"/>
</dbReference>